<reference evidence="6 7" key="1">
    <citation type="submission" date="2010-04" db="EMBL/GenBank/DDBJ databases">
        <authorList>
            <person name="Muzny D."/>
            <person name="Qin X."/>
            <person name="Deng J."/>
            <person name="Jiang H."/>
            <person name="Liu Y."/>
            <person name="Qu J."/>
            <person name="Song X.-Z."/>
            <person name="Zhang L."/>
            <person name="Thornton R."/>
            <person name="Coyle M."/>
            <person name="Francisco L."/>
            <person name="Jackson L."/>
            <person name="Javaid M."/>
            <person name="Korchina V."/>
            <person name="Kovar C."/>
            <person name="Mata R."/>
            <person name="Mathew T."/>
            <person name="Ngo R."/>
            <person name="Nguyen L."/>
            <person name="Nguyen N."/>
            <person name="Okwuonu G."/>
            <person name="Ongeri F."/>
            <person name="Pham C."/>
            <person name="Simmons D."/>
            <person name="Wilczek-Boney K."/>
            <person name="Hale W."/>
            <person name="Jakkamsetti A."/>
            <person name="Pham P."/>
            <person name="Ruth R."/>
            <person name="San Lucas F."/>
            <person name="Warren J."/>
            <person name="Zhang J."/>
            <person name="Zhao Z."/>
            <person name="Zhou C."/>
            <person name="Zhu D."/>
            <person name="Lee S."/>
            <person name="Bess C."/>
            <person name="Blankenburg K."/>
            <person name="Forbes L."/>
            <person name="Fu Q."/>
            <person name="Gubbala S."/>
            <person name="Hirani K."/>
            <person name="Jayaseelan J.C."/>
            <person name="Lara F."/>
            <person name="Munidasa M."/>
            <person name="Palculict T."/>
            <person name="Patil S."/>
            <person name="Pu L.-L."/>
            <person name="Saada N."/>
            <person name="Tang L."/>
            <person name="Weissenberger G."/>
            <person name="Zhu Y."/>
            <person name="Hemphill L."/>
            <person name="Shang Y."/>
            <person name="Youmans B."/>
            <person name="Ayvaz T."/>
            <person name="Ross M."/>
            <person name="Santibanez J."/>
            <person name="Aqrawi P."/>
            <person name="Gross S."/>
            <person name="Joshi V."/>
            <person name="Fowler G."/>
            <person name="Nazareth L."/>
            <person name="Reid J."/>
            <person name="Worley K."/>
            <person name="Petrosino J."/>
            <person name="Highlander S."/>
            <person name="Gibbs R."/>
        </authorList>
    </citation>
    <scope>NUCLEOTIDE SEQUENCE [LARGE SCALE GENOMIC DNA]</scope>
    <source>
        <strain evidence="6 7">DSM 11664</strain>
    </source>
</reference>
<organism evidence="6 7">
    <name type="scientific">Lactobacillus amylolyticus DSM 11664</name>
    <dbReference type="NCBI Taxonomy" id="585524"/>
    <lineage>
        <taxon>Bacteria</taxon>
        <taxon>Bacillati</taxon>
        <taxon>Bacillota</taxon>
        <taxon>Bacilli</taxon>
        <taxon>Lactobacillales</taxon>
        <taxon>Lactobacillaceae</taxon>
        <taxon>Lactobacillus</taxon>
    </lineage>
</organism>
<protein>
    <recommendedName>
        <fullName evidence="5">Cell division protein SepF</fullName>
    </recommendedName>
</protein>
<evidence type="ECO:0000256" key="1">
    <source>
        <dbReference type="ARBA" id="ARBA00022618"/>
    </source>
</evidence>
<name>D4YRY7_9LACO</name>
<dbReference type="GO" id="GO:0000917">
    <property type="term" value="P:division septum assembly"/>
    <property type="evidence" value="ECO:0007669"/>
    <property type="project" value="UniProtKB-KW"/>
</dbReference>
<dbReference type="GO" id="GO:0043093">
    <property type="term" value="P:FtsZ-dependent cytokinesis"/>
    <property type="evidence" value="ECO:0007669"/>
    <property type="project" value="UniProtKB-UniRule"/>
</dbReference>
<keyword evidence="7" id="KW-1185">Reference proteome</keyword>
<dbReference type="Pfam" id="PF04472">
    <property type="entry name" value="SepF"/>
    <property type="match status" value="1"/>
</dbReference>
<comment type="function">
    <text evidence="4 5">Cell division protein that is part of the divisome complex and is recruited early to the Z-ring. Probably stimulates Z-ring formation, perhaps through the cross-linking of FtsZ protofilaments. Its function overlaps with FtsA.</text>
</comment>
<evidence type="ECO:0000313" key="7">
    <source>
        <dbReference type="Proteomes" id="UP000004069"/>
    </source>
</evidence>
<dbReference type="PANTHER" id="PTHR35798">
    <property type="entry name" value="CELL DIVISION PROTEIN SEPF"/>
    <property type="match status" value="1"/>
</dbReference>
<evidence type="ECO:0000256" key="2">
    <source>
        <dbReference type="ARBA" id="ARBA00023210"/>
    </source>
</evidence>
<keyword evidence="3 5" id="KW-0131">Cell cycle</keyword>
<gene>
    <name evidence="5" type="primary">sepF</name>
    <name evidence="6" type="ORF">HMPREF0493_0265</name>
</gene>
<comment type="subcellular location">
    <subcellularLocation>
        <location evidence="5">Cytoplasm</location>
    </subcellularLocation>
    <text evidence="5">Localizes to the division site, in a FtsZ-dependent manner.</text>
</comment>
<dbReference type="InterPro" id="IPR038594">
    <property type="entry name" value="SepF-like_sf"/>
</dbReference>
<dbReference type="InterPro" id="IPR007561">
    <property type="entry name" value="Cell_div_SepF/SepF-rel"/>
</dbReference>
<dbReference type="PANTHER" id="PTHR35798:SF1">
    <property type="entry name" value="CELL DIVISION PROTEIN SEPF"/>
    <property type="match status" value="1"/>
</dbReference>
<keyword evidence="1 5" id="KW-0132">Cell division</keyword>
<comment type="similarity">
    <text evidence="5">Belongs to the SepF family.</text>
</comment>
<keyword evidence="2 5" id="KW-0717">Septation</keyword>
<keyword evidence="5" id="KW-0963">Cytoplasm</keyword>
<comment type="caution">
    <text evidence="6">The sequence shown here is derived from an EMBL/GenBank/DDBJ whole genome shotgun (WGS) entry which is preliminary data.</text>
</comment>
<dbReference type="AlphaFoldDB" id="D4YRY7"/>
<dbReference type="InterPro" id="IPR023052">
    <property type="entry name" value="Cell_div_SepF"/>
</dbReference>
<proteinExistence type="inferred from homology"/>
<dbReference type="GO" id="GO:0005737">
    <property type="term" value="C:cytoplasm"/>
    <property type="evidence" value="ECO:0007669"/>
    <property type="project" value="UniProtKB-SubCell"/>
</dbReference>
<dbReference type="Gene3D" id="3.30.110.150">
    <property type="entry name" value="SepF-like protein"/>
    <property type="match status" value="1"/>
</dbReference>
<evidence type="ECO:0000256" key="5">
    <source>
        <dbReference type="HAMAP-Rule" id="MF_01197"/>
    </source>
</evidence>
<evidence type="ECO:0000256" key="4">
    <source>
        <dbReference type="ARBA" id="ARBA00044936"/>
    </source>
</evidence>
<dbReference type="eggNOG" id="COG1799">
    <property type="taxonomic scope" value="Bacteria"/>
</dbReference>
<dbReference type="STRING" id="83683.B1745_04065"/>
<dbReference type="Proteomes" id="UP000004069">
    <property type="component" value="Unassembled WGS sequence"/>
</dbReference>
<sequence>MKTNRGERKMAFDKLGRFFGISDDDDNVVDEEEYTQDQENDDTQIPLNTVNRDNVVSIKSGMNSSKSQIVLYEPRVYSDAKDVAQNLLQNKAVVINFSGMEDSSARRIVDFITGTVYALNGKIQRIGDKIFLATPPKFVTDGKISELVDKKDNLD</sequence>
<accession>D4YRY7</accession>
<evidence type="ECO:0000256" key="3">
    <source>
        <dbReference type="ARBA" id="ARBA00023306"/>
    </source>
</evidence>
<evidence type="ECO:0000313" key="6">
    <source>
        <dbReference type="EMBL" id="EFG56081.1"/>
    </source>
</evidence>
<dbReference type="HAMAP" id="MF_01197">
    <property type="entry name" value="SepF"/>
    <property type="match status" value="1"/>
</dbReference>
<comment type="subunit">
    <text evidence="5">Homodimer. Interacts with FtsZ.</text>
</comment>
<dbReference type="EMBL" id="ADNY01000011">
    <property type="protein sequence ID" value="EFG56081.1"/>
    <property type="molecule type" value="Genomic_DNA"/>
</dbReference>